<evidence type="ECO:0000259" key="1">
    <source>
        <dbReference type="Pfam" id="PF08443"/>
    </source>
</evidence>
<dbReference type="SUPFAM" id="SSF56059">
    <property type="entry name" value="Glutathione synthetase ATP-binding domain-like"/>
    <property type="match status" value="1"/>
</dbReference>
<keyword evidence="2" id="KW-0436">Ligase</keyword>
<dbReference type="EC" id="6.3.2.4" evidence="2"/>
<reference evidence="2" key="1">
    <citation type="submission" date="2023-04" db="EMBL/GenBank/DDBJ databases">
        <title>Isolation and Characterization of Novel Plasmid-specific Phages Infecting Bacteria Carrying Diverse Conjugative Plasmids.</title>
        <authorList>
            <person name="Parra B."/>
            <person name="Cockx B."/>
            <person name="Lutz V.T."/>
            <person name="Bronsted L."/>
            <person name="Smets B.F."/>
            <person name="Dechesne A."/>
        </authorList>
    </citation>
    <scope>NUCLEOTIDE SEQUENCE</scope>
</reference>
<sequence length="395" mass="43309">MAPRLRVYSNGPSDTLNELMPLMPGALRLLTDGSRFRGRSGDLIVNYGSSSLSAETIGNARILNNPYNVGNATNKRISFDVFRRNDVKTVEYTTDPEEAQSWLDAGHLVYCRTRLSGHSGEGIVIATNNEELFGDGVQGTLANAQLYTKGVNAQRREYRIHVMNGVITNIQQKKRVNGYADLPEYSDIIRNHHTGWIYATQQAEPNEEAKREALKAIAALGLDYGAVDLITRRDEAWVLEVNTAPGMTGSNAERFAANVMAIFNGQEVSAVEDVNEGLAELQNEVNTNSELQAAIVRGNAAAQELVDIVTQNQTATDNAVEAAEDENFAIEAEVTATVTRQEPIRLVENGIYIVQMRNDDVRNVGVFTGGMFELAGWEIMVTTNDVIIVESLGVL</sequence>
<dbReference type="GO" id="GO:0008716">
    <property type="term" value="F:D-alanine-D-alanine ligase activity"/>
    <property type="evidence" value="ECO:0007669"/>
    <property type="project" value="UniProtKB-EC"/>
</dbReference>
<name>A0AAF0R9J5_9CAUD</name>
<feature type="domain" description="ATP-grasp fold RimK-type" evidence="1">
    <location>
        <begin position="94"/>
        <end position="251"/>
    </location>
</feature>
<evidence type="ECO:0000313" key="3">
    <source>
        <dbReference type="Proteomes" id="UP001223176"/>
    </source>
</evidence>
<keyword evidence="3" id="KW-1185">Reference proteome</keyword>
<dbReference type="Pfam" id="PF08443">
    <property type="entry name" value="RimK"/>
    <property type="match status" value="1"/>
</dbReference>
<dbReference type="Proteomes" id="UP001223176">
    <property type="component" value="Segment"/>
</dbReference>
<evidence type="ECO:0000313" key="2">
    <source>
        <dbReference type="EMBL" id="WHS68341.1"/>
    </source>
</evidence>
<dbReference type="EMBL" id="OQ829281">
    <property type="protein sequence ID" value="WHS68341.1"/>
    <property type="molecule type" value="Genomic_DNA"/>
</dbReference>
<dbReference type="Gene3D" id="3.30.470.20">
    <property type="entry name" value="ATP-grasp fold, B domain"/>
    <property type="match status" value="1"/>
</dbReference>
<dbReference type="InterPro" id="IPR013651">
    <property type="entry name" value="ATP-grasp_RimK-type"/>
</dbReference>
<organism evidence="2 3">
    <name type="scientific">phage PKM.Lu.22.1</name>
    <dbReference type="NCBI Taxonomy" id="3049197"/>
    <lineage>
        <taxon>Viruses</taxon>
        <taxon>Duplodnaviria</taxon>
        <taxon>Heunggongvirae</taxon>
        <taxon>Uroviricota</taxon>
        <taxon>Caudoviricetes</taxon>
        <taxon>Grimontviridae</taxon>
    </lineage>
</organism>
<accession>A0AAF0R9J5</accession>
<protein>
    <submittedName>
        <fullName evidence="2">D-alanine--D-alanine ligase</fullName>
        <ecNumber evidence="2">6.3.2.4</ecNumber>
    </submittedName>
</protein>
<proteinExistence type="predicted"/>